<dbReference type="Gene3D" id="3.90.180.10">
    <property type="entry name" value="Medium-chain alcohol dehydrogenases, catalytic domain"/>
    <property type="match status" value="1"/>
</dbReference>
<feature type="domain" description="Enoyl reductase (ER)" evidence="2">
    <location>
        <begin position="14"/>
        <end position="305"/>
    </location>
</feature>
<sequence>MTETYRAVEFSEYGGPEVLRVVDREMPRPGPGQVLVEVRAAGVNPLDWQLRSGAVAAMMPVEFPSVPGGDVAGVVAETGPDVTDFAAGDEVFGSIGSGGYAGFALAPAAQLARKPEGVPWEVAAGLPVAVNTAYQVLADLGVRAGETLVVDGAAGGVGSVAVQIARHLGATVIGTAGAHNHAYLRSLGAEPVSYGEGLAERVRAIAVQGVDAAFDAAGKGSLPALVELTGGPERVVTIADHRAAEHGVRFAFAGPEAIRERLERAAALVVGGGLTLSVARTYPLSRAADAQRESAGGHVRGKLIIVPD</sequence>
<dbReference type="SUPFAM" id="SSF51735">
    <property type="entry name" value="NAD(P)-binding Rossmann-fold domains"/>
    <property type="match status" value="1"/>
</dbReference>
<name>A0ABW1GNE4_9ACTN</name>
<protein>
    <submittedName>
        <fullName evidence="3">NADP-dependent oxidoreductase</fullName>
        <ecNumber evidence="3">1.-.-.-</ecNumber>
    </submittedName>
</protein>
<dbReference type="EC" id="1.-.-.-" evidence="3"/>
<proteinExistence type="predicted"/>
<dbReference type="GO" id="GO:0016491">
    <property type="term" value="F:oxidoreductase activity"/>
    <property type="evidence" value="ECO:0007669"/>
    <property type="project" value="UniProtKB-KW"/>
</dbReference>
<keyword evidence="1" id="KW-0521">NADP</keyword>
<dbReference type="Gene3D" id="3.40.50.720">
    <property type="entry name" value="NAD(P)-binding Rossmann-like Domain"/>
    <property type="match status" value="1"/>
</dbReference>
<dbReference type="InterPro" id="IPR020843">
    <property type="entry name" value="ER"/>
</dbReference>
<dbReference type="CDD" id="cd05289">
    <property type="entry name" value="MDR_like_2"/>
    <property type="match status" value="1"/>
</dbReference>
<dbReference type="PANTHER" id="PTHR44154:SF1">
    <property type="entry name" value="QUINONE OXIDOREDUCTASE"/>
    <property type="match status" value="1"/>
</dbReference>
<dbReference type="SMART" id="SM00829">
    <property type="entry name" value="PKS_ER"/>
    <property type="match status" value="1"/>
</dbReference>
<reference evidence="4" key="1">
    <citation type="journal article" date="2019" name="Int. J. Syst. Evol. Microbiol.">
        <title>The Global Catalogue of Microorganisms (GCM) 10K type strain sequencing project: providing services to taxonomists for standard genome sequencing and annotation.</title>
        <authorList>
            <consortium name="The Broad Institute Genomics Platform"/>
            <consortium name="The Broad Institute Genome Sequencing Center for Infectious Disease"/>
            <person name="Wu L."/>
            <person name="Ma J."/>
        </authorList>
    </citation>
    <scope>NUCLEOTIDE SEQUENCE [LARGE SCALE GENOMIC DNA]</scope>
    <source>
        <strain evidence="4">JCM 4147</strain>
    </source>
</reference>
<evidence type="ECO:0000256" key="1">
    <source>
        <dbReference type="ARBA" id="ARBA00022857"/>
    </source>
</evidence>
<dbReference type="Pfam" id="PF00107">
    <property type="entry name" value="ADH_zinc_N"/>
    <property type="match status" value="1"/>
</dbReference>
<dbReference type="PANTHER" id="PTHR44154">
    <property type="entry name" value="QUINONE OXIDOREDUCTASE"/>
    <property type="match status" value="1"/>
</dbReference>
<dbReference type="Pfam" id="PF08240">
    <property type="entry name" value="ADH_N"/>
    <property type="match status" value="1"/>
</dbReference>
<dbReference type="InterPro" id="IPR051603">
    <property type="entry name" value="Zinc-ADH_QOR/CCCR"/>
</dbReference>
<dbReference type="InterPro" id="IPR013149">
    <property type="entry name" value="ADH-like_C"/>
</dbReference>
<dbReference type="RefSeq" id="WP_344509766.1">
    <property type="nucleotide sequence ID" value="NZ_BAAATU010000009.1"/>
</dbReference>
<keyword evidence="4" id="KW-1185">Reference proteome</keyword>
<evidence type="ECO:0000313" key="3">
    <source>
        <dbReference type="EMBL" id="MFC5915658.1"/>
    </source>
</evidence>
<dbReference type="Proteomes" id="UP001596200">
    <property type="component" value="Unassembled WGS sequence"/>
</dbReference>
<dbReference type="SUPFAM" id="SSF50129">
    <property type="entry name" value="GroES-like"/>
    <property type="match status" value="1"/>
</dbReference>
<dbReference type="InterPro" id="IPR013154">
    <property type="entry name" value="ADH-like_N"/>
</dbReference>
<organism evidence="3 4">
    <name type="scientific">Streptomyces pulveraceus</name>
    <dbReference type="NCBI Taxonomy" id="68258"/>
    <lineage>
        <taxon>Bacteria</taxon>
        <taxon>Bacillati</taxon>
        <taxon>Actinomycetota</taxon>
        <taxon>Actinomycetes</taxon>
        <taxon>Kitasatosporales</taxon>
        <taxon>Streptomycetaceae</taxon>
        <taxon>Streptomyces</taxon>
    </lineage>
</organism>
<dbReference type="EMBL" id="JBHSPU010000017">
    <property type="protein sequence ID" value="MFC5915658.1"/>
    <property type="molecule type" value="Genomic_DNA"/>
</dbReference>
<comment type="caution">
    <text evidence="3">The sequence shown here is derived from an EMBL/GenBank/DDBJ whole genome shotgun (WGS) entry which is preliminary data.</text>
</comment>
<dbReference type="InterPro" id="IPR036291">
    <property type="entry name" value="NAD(P)-bd_dom_sf"/>
</dbReference>
<keyword evidence="3" id="KW-0560">Oxidoreductase</keyword>
<evidence type="ECO:0000313" key="4">
    <source>
        <dbReference type="Proteomes" id="UP001596200"/>
    </source>
</evidence>
<evidence type="ECO:0000259" key="2">
    <source>
        <dbReference type="SMART" id="SM00829"/>
    </source>
</evidence>
<dbReference type="InterPro" id="IPR011032">
    <property type="entry name" value="GroES-like_sf"/>
</dbReference>
<gene>
    <name evidence="3" type="ORF">ACFP1B_19855</name>
</gene>
<accession>A0ABW1GNE4</accession>